<comment type="caution">
    <text evidence="1">The sequence shown here is derived from an EMBL/GenBank/DDBJ whole genome shotgun (WGS) entry which is preliminary data.</text>
</comment>
<sequence length="286" mass="32137">MSSKLIPSNPEQVMVIRDVVPKTITTLSVPFQRFGRIKIGGRGTIGKRCVDLYLCDFSNQDLVRLQNGSLAVFSPVALTDDVKQKVAEMGEVRYITALDFEHHIFLGPWHAAYPSAKVIGPEGLPEKRKSQNNEDVPFSTVFTASNPHPSIDPEFDAEFEYEYVPAHQNKEIVFNHKPTRTLIQADLMFNHPPTEQYSKTGVSPSSGILTKLFGAVTNTNNDWQKRLIWYGISSGDRAGFAQSVSRIDKWGFDRMIPCHGDVVETDAKGIFQKIMEWHLDLAKKGK</sequence>
<evidence type="ECO:0000313" key="2">
    <source>
        <dbReference type="Proteomes" id="UP001152607"/>
    </source>
</evidence>
<protein>
    <submittedName>
        <fullName evidence="1">Uncharacterized protein</fullName>
    </submittedName>
</protein>
<dbReference type="PANTHER" id="PTHR33835">
    <property type="entry name" value="YALI0C07656P"/>
    <property type="match status" value="1"/>
</dbReference>
<accession>A0A9W4XMF1</accession>
<gene>
    <name evidence="1" type="ORF">PDIGIT_LOCUS10435</name>
</gene>
<evidence type="ECO:0000313" key="1">
    <source>
        <dbReference type="EMBL" id="CAI6337324.1"/>
    </source>
</evidence>
<dbReference type="AlphaFoldDB" id="A0A9W4XMF1"/>
<reference evidence="1" key="1">
    <citation type="submission" date="2023-01" db="EMBL/GenBank/DDBJ databases">
        <authorList>
            <person name="Van Ghelder C."/>
            <person name="Rancurel C."/>
        </authorList>
    </citation>
    <scope>NUCLEOTIDE SEQUENCE</scope>
    <source>
        <strain evidence="1">CNCM I-4278</strain>
    </source>
</reference>
<dbReference type="EMBL" id="CAOQHR010000007">
    <property type="protein sequence ID" value="CAI6337324.1"/>
    <property type="molecule type" value="Genomic_DNA"/>
</dbReference>
<dbReference type="InterPro" id="IPR025638">
    <property type="entry name" value="DUF4336"/>
</dbReference>
<dbReference type="SUPFAM" id="SSF56281">
    <property type="entry name" value="Metallo-hydrolase/oxidoreductase"/>
    <property type="match status" value="1"/>
</dbReference>
<dbReference type="PANTHER" id="PTHR33835:SF1">
    <property type="entry name" value="METALLO-BETA-LACTAMASE DOMAIN-CONTAINING PROTEIN"/>
    <property type="match status" value="1"/>
</dbReference>
<organism evidence="1 2">
    <name type="scientific">Periconia digitata</name>
    <dbReference type="NCBI Taxonomy" id="1303443"/>
    <lineage>
        <taxon>Eukaryota</taxon>
        <taxon>Fungi</taxon>
        <taxon>Dikarya</taxon>
        <taxon>Ascomycota</taxon>
        <taxon>Pezizomycotina</taxon>
        <taxon>Dothideomycetes</taxon>
        <taxon>Pleosporomycetidae</taxon>
        <taxon>Pleosporales</taxon>
        <taxon>Massarineae</taxon>
        <taxon>Periconiaceae</taxon>
        <taxon>Periconia</taxon>
    </lineage>
</organism>
<name>A0A9W4XMF1_9PLEO</name>
<dbReference type="OrthoDB" id="421671at2759"/>
<dbReference type="Pfam" id="PF14234">
    <property type="entry name" value="DUF4336"/>
    <property type="match status" value="1"/>
</dbReference>
<proteinExistence type="predicted"/>
<dbReference type="InterPro" id="IPR036866">
    <property type="entry name" value="RibonucZ/Hydroxyglut_hydro"/>
</dbReference>
<keyword evidence="2" id="KW-1185">Reference proteome</keyword>
<dbReference type="Proteomes" id="UP001152607">
    <property type="component" value="Unassembled WGS sequence"/>
</dbReference>